<gene>
    <name evidence="1" type="ORF">CJ199_06370</name>
</gene>
<dbReference type="EMBL" id="PNHK01000002">
    <property type="protein sequence ID" value="PMD05627.1"/>
    <property type="molecule type" value="Genomic_DNA"/>
</dbReference>
<comment type="caution">
    <text evidence="1">The sequence shown here is derived from an EMBL/GenBank/DDBJ whole genome shotgun (WGS) entry which is preliminary data.</text>
</comment>
<sequence length="79" mass="9121">MLIKCIDTDILREEKWAIMSESTVTYMSPEQLQARYNELASRVGDLEEFKVRGANYDLDADDAAIYDELRDLEFLLGRG</sequence>
<name>A0A2N6VNF7_9MICO</name>
<evidence type="ECO:0000313" key="1">
    <source>
        <dbReference type="EMBL" id="PMD05627.1"/>
    </source>
</evidence>
<protein>
    <submittedName>
        <fullName evidence="1">Uncharacterized protein</fullName>
    </submittedName>
</protein>
<accession>A0A2N6VNF7</accession>
<dbReference type="AlphaFoldDB" id="A0A2N6VNF7"/>
<reference evidence="1 2" key="1">
    <citation type="submission" date="2017-09" db="EMBL/GenBank/DDBJ databases">
        <title>Bacterial strain isolated from the female urinary microbiota.</title>
        <authorList>
            <person name="Thomas-White K."/>
            <person name="Kumar N."/>
            <person name="Forster S."/>
            <person name="Putonti C."/>
            <person name="Lawley T."/>
            <person name="Wolfe A.J."/>
        </authorList>
    </citation>
    <scope>NUCLEOTIDE SEQUENCE [LARGE SCALE GENOMIC DNA]</scope>
    <source>
        <strain evidence="1 2">UMB1301</strain>
    </source>
</reference>
<organism evidence="1 2">
    <name type="scientific">Brevibacterium paucivorans</name>
    <dbReference type="NCBI Taxonomy" id="170994"/>
    <lineage>
        <taxon>Bacteria</taxon>
        <taxon>Bacillati</taxon>
        <taxon>Actinomycetota</taxon>
        <taxon>Actinomycetes</taxon>
        <taxon>Micrococcales</taxon>
        <taxon>Brevibacteriaceae</taxon>
        <taxon>Brevibacterium</taxon>
    </lineage>
</organism>
<proteinExistence type="predicted"/>
<evidence type="ECO:0000313" key="2">
    <source>
        <dbReference type="Proteomes" id="UP000235598"/>
    </source>
</evidence>
<dbReference type="Proteomes" id="UP000235598">
    <property type="component" value="Unassembled WGS sequence"/>
</dbReference>